<reference evidence="2" key="1">
    <citation type="submission" date="2020-07" db="EMBL/GenBank/DDBJ databases">
        <authorList>
            <person name="Lin J."/>
        </authorList>
    </citation>
    <scope>NUCLEOTIDE SEQUENCE</scope>
</reference>
<dbReference type="AlphaFoldDB" id="A0A6V7NGT2"/>
<dbReference type="Gene3D" id="3.60.10.10">
    <property type="entry name" value="Endonuclease/exonuclease/phosphatase"/>
    <property type="match status" value="1"/>
</dbReference>
<sequence>MSTSISPLLKFQQDGGFVDIQFNGPGYTWTNNRQGNSKILQRLDRALANSQWIMKFPFARLVHLPRVASDHCPLLLILTPNLHRRRKPFRIESWWFTLAGFKEKVKEIWLASADTPLQRRLRNMAYSLRKWASSHRLNLRARVAESINMLSKLQELPINHPNRDGEGTSITQLEDLMFKQELYWAQRAKDNWICNGDRNTKYFHMKATMRNRKNMITSLKNDAGKTVTDRVELQHLIDGHFEAFYTTPHTCDRSDSSWNIIKQHTPKISQVEANNMSAAPNMTELREALFSMKPDKSPGPDGFSARFFQANWDLVKCGLFSLVEKFFLTQEAPSSINQTNIVLIPKNDQPVTIGDYRPISLCNVTYKCLAKILANRVKTALTSLIGKEQSAFVPGRNILDNYLIVQEVLHSFKTLKQQPGAFAAKIDLAKAYDRLNWDFIDTMLQNYGFPDKLRKMINWCIRTVRFSVLTDNENGKWFQPSRGIRQGCPLSPYIFILASNALSLFLKEAALCGSLNGFRFLRTGPAITHVMYADDLFIFEKSSQNEALRIQEILNIFCTISGETINLQKSSIIFSHSTTSAIRESIQQILNIAAH</sequence>
<proteinExistence type="predicted"/>
<dbReference type="PANTHER" id="PTHR19446">
    <property type="entry name" value="REVERSE TRANSCRIPTASES"/>
    <property type="match status" value="1"/>
</dbReference>
<dbReference type="SUPFAM" id="SSF56219">
    <property type="entry name" value="DNase I-like"/>
    <property type="match status" value="1"/>
</dbReference>
<name>A0A6V7NGT2_ANACO</name>
<dbReference type="InterPro" id="IPR036691">
    <property type="entry name" value="Endo/exonu/phosph_ase_sf"/>
</dbReference>
<dbReference type="InterPro" id="IPR043502">
    <property type="entry name" value="DNA/RNA_pol_sf"/>
</dbReference>
<feature type="domain" description="Reverse transcriptase" evidence="1">
    <location>
        <begin position="325"/>
        <end position="594"/>
    </location>
</feature>
<dbReference type="PROSITE" id="PS50878">
    <property type="entry name" value="RT_POL"/>
    <property type="match status" value="1"/>
</dbReference>
<dbReference type="EMBL" id="LR862138">
    <property type="protein sequence ID" value="CAD1817805.1"/>
    <property type="molecule type" value="Genomic_DNA"/>
</dbReference>
<dbReference type="CDD" id="cd01650">
    <property type="entry name" value="RT_nLTR_like"/>
    <property type="match status" value="1"/>
</dbReference>
<dbReference type="SUPFAM" id="SSF56672">
    <property type="entry name" value="DNA/RNA polymerases"/>
    <property type="match status" value="1"/>
</dbReference>
<dbReference type="InterPro" id="IPR000477">
    <property type="entry name" value="RT_dom"/>
</dbReference>
<evidence type="ECO:0000313" key="2">
    <source>
        <dbReference type="EMBL" id="CAD1817805.1"/>
    </source>
</evidence>
<gene>
    <name evidence="2" type="ORF">CB5_LOCUS1016</name>
</gene>
<accession>A0A6V7NGT2</accession>
<protein>
    <recommendedName>
        <fullName evidence="1">Reverse transcriptase domain-containing protein</fullName>
    </recommendedName>
</protein>
<dbReference type="Pfam" id="PF00078">
    <property type="entry name" value="RVT_1"/>
    <property type="match status" value="1"/>
</dbReference>
<organism evidence="2">
    <name type="scientific">Ananas comosus var. bracteatus</name>
    <name type="common">red pineapple</name>
    <dbReference type="NCBI Taxonomy" id="296719"/>
    <lineage>
        <taxon>Eukaryota</taxon>
        <taxon>Viridiplantae</taxon>
        <taxon>Streptophyta</taxon>
        <taxon>Embryophyta</taxon>
        <taxon>Tracheophyta</taxon>
        <taxon>Spermatophyta</taxon>
        <taxon>Magnoliopsida</taxon>
        <taxon>Liliopsida</taxon>
        <taxon>Poales</taxon>
        <taxon>Bromeliaceae</taxon>
        <taxon>Bromelioideae</taxon>
        <taxon>Ananas</taxon>
    </lineage>
</organism>
<evidence type="ECO:0000259" key="1">
    <source>
        <dbReference type="PROSITE" id="PS50878"/>
    </source>
</evidence>